<dbReference type="RefSeq" id="WP_379852289.1">
    <property type="nucleotide sequence ID" value="NZ_JBHZPY010000010.1"/>
</dbReference>
<organism evidence="2 3">
    <name type="scientific">Flavobacterium zhoui</name>
    <dbReference type="NCBI Taxonomy" id="3230414"/>
    <lineage>
        <taxon>Bacteria</taxon>
        <taxon>Pseudomonadati</taxon>
        <taxon>Bacteroidota</taxon>
        <taxon>Flavobacteriia</taxon>
        <taxon>Flavobacteriales</taxon>
        <taxon>Flavobacteriaceae</taxon>
        <taxon>Flavobacterium</taxon>
    </lineage>
</organism>
<dbReference type="EC" id="2.4.-.-" evidence="2"/>
<dbReference type="SUPFAM" id="SSF53448">
    <property type="entry name" value="Nucleotide-diphospho-sugar transferases"/>
    <property type="match status" value="1"/>
</dbReference>
<protein>
    <submittedName>
        <fullName evidence="2">Glycosyltransferase family 2 protein</fullName>
        <ecNumber evidence="2">2.4.-.-</ecNumber>
    </submittedName>
</protein>
<keyword evidence="3" id="KW-1185">Reference proteome</keyword>
<evidence type="ECO:0000259" key="1">
    <source>
        <dbReference type="Pfam" id="PF00535"/>
    </source>
</evidence>
<reference evidence="2 3" key="1">
    <citation type="submission" date="2024-06" db="EMBL/GenBank/DDBJ databases">
        <title>Flavobacterium spp. isolated from glacier.</title>
        <authorList>
            <person name="Han D."/>
        </authorList>
    </citation>
    <scope>NUCLEOTIDE SEQUENCE [LARGE SCALE GENOMIC DNA]</scope>
    <source>
        <strain evidence="2 3">ZS1P70</strain>
    </source>
</reference>
<keyword evidence="2" id="KW-0328">Glycosyltransferase</keyword>
<keyword evidence="2" id="KW-0808">Transferase</keyword>
<evidence type="ECO:0000313" key="3">
    <source>
        <dbReference type="Proteomes" id="UP001600107"/>
    </source>
</evidence>
<dbReference type="EMBL" id="JBHZPY010000010">
    <property type="protein sequence ID" value="MFE3871960.1"/>
    <property type="molecule type" value="Genomic_DNA"/>
</dbReference>
<dbReference type="PANTHER" id="PTHR22916:SF3">
    <property type="entry name" value="UDP-GLCNAC:BETAGAL BETA-1,3-N-ACETYLGLUCOSAMINYLTRANSFERASE-LIKE PROTEIN 1"/>
    <property type="match status" value="1"/>
</dbReference>
<dbReference type="Gene3D" id="3.90.550.10">
    <property type="entry name" value="Spore Coat Polysaccharide Biosynthesis Protein SpsA, Chain A"/>
    <property type="match status" value="1"/>
</dbReference>
<proteinExistence type="predicted"/>
<evidence type="ECO:0000313" key="2">
    <source>
        <dbReference type="EMBL" id="MFE3871960.1"/>
    </source>
</evidence>
<gene>
    <name evidence="2" type="ORF">ACFX5F_12085</name>
</gene>
<feature type="domain" description="Glycosyltransferase 2-like" evidence="1">
    <location>
        <begin position="6"/>
        <end position="108"/>
    </location>
</feature>
<dbReference type="PANTHER" id="PTHR22916">
    <property type="entry name" value="GLYCOSYLTRANSFERASE"/>
    <property type="match status" value="1"/>
</dbReference>
<dbReference type="InterPro" id="IPR001173">
    <property type="entry name" value="Glyco_trans_2-like"/>
</dbReference>
<dbReference type="CDD" id="cd00761">
    <property type="entry name" value="Glyco_tranf_GTA_type"/>
    <property type="match status" value="1"/>
</dbReference>
<name>A0ABW6I6R5_9FLAO</name>
<dbReference type="Proteomes" id="UP001600107">
    <property type="component" value="Unassembled WGS sequence"/>
</dbReference>
<accession>A0ABW6I6R5</accession>
<sequence length="395" mass="45282">MKPLLSIVIATKNRVPYCINTVESLLKLEDEDLQVIVQDNTDTLELKEYVLNNFSDSRLIYNYTPPPFSSIDNFNACVGFATGEYLCMIGDDDGINPEFIKIARYAQKNGIESLGSSQIAEYYWPNAIEKYKEGNLSIPEFIGTSLVFDPSKRLIPLLMTGIVNYIPFNLPRVYHGLVKRSLLEQIKENNGNYFDGLSPDIYSTISLTTLVKKHVLIDYPMTIAGTCASSTSAASVNGEHNGKLEDAPHFRSRNNYLWDSMIPKYYSIQTIWAETGIKALKSSEKSYLIKYFNLEFLVAQSILINPNIKKLIMEQSKLVVKSEKKSIILFHAKVAFYLMLVIVRRRFNKLVSIFHKKKENRIHYANIENIEKATDLFKQYIIKRDFDVLTLFDKI</sequence>
<dbReference type="GO" id="GO:0016757">
    <property type="term" value="F:glycosyltransferase activity"/>
    <property type="evidence" value="ECO:0007669"/>
    <property type="project" value="UniProtKB-KW"/>
</dbReference>
<comment type="caution">
    <text evidence="2">The sequence shown here is derived from an EMBL/GenBank/DDBJ whole genome shotgun (WGS) entry which is preliminary data.</text>
</comment>
<dbReference type="Pfam" id="PF00535">
    <property type="entry name" value="Glycos_transf_2"/>
    <property type="match status" value="1"/>
</dbReference>
<dbReference type="InterPro" id="IPR029044">
    <property type="entry name" value="Nucleotide-diphossugar_trans"/>
</dbReference>